<dbReference type="PANTHER" id="PTHR14299:SF0">
    <property type="entry name" value="PHORBOL-12-MYRISTATE-13-ACETATE-INDUCED PROTEIN 1"/>
    <property type="match status" value="1"/>
</dbReference>
<dbReference type="EMBL" id="VXAA01000605">
    <property type="protein sequence ID" value="NXI61957.1"/>
    <property type="molecule type" value="Genomic_DNA"/>
</dbReference>
<dbReference type="GO" id="GO:0006974">
    <property type="term" value="P:DNA damage response"/>
    <property type="evidence" value="ECO:0007669"/>
    <property type="project" value="InterPro"/>
</dbReference>
<feature type="non-terminal residue" evidence="1">
    <location>
        <position position="52"/>
    </location>
</feature>
<dbReference type="Proteomes" id="UP000567872">
    <property type="component" value="Unassembled WGS sequence"/>
</dbReference>
<organism evidence="1 2">
    <name type="scientific">Anseranas semipalmata</name>
    <name type="common">Magpie goose</name>
    <name type="synonym">Anas semipalmata</name>
    <dbReference type="NCBI Taxonomy" id="8851"/>
    <lineage>
        <taxon>Eukaryota</taxon>
        <taxon>Metazoa</taxon>
        <taxon>Chordata</taxon>
        <taxon>Craniata</taxon>
        <taxon>Vertebrata</taxon>
        <taxon>Euteleostomi</taxon>
        <taxon>Archelosauria</taxon>
        <taxon>Archosauria</taxon>
        <taxon>Dinosauria</taxon>
        <taxon>Saurischia</taxon>
        <taxon>Theropoda</taxon>
        <taxon>Coelurosauria</taxon>
        <taxon>Aves</taxon>
        <taxon>Neognathae</taxon>
        <taxon>Galloanserae</taxon>
        <taxon>Anseriformes</taxon>
        <taxon>Anseranatidae</taxon>
        <taxon>Anseranas</taxon>
    </lineage>
</organism>
<dbReference type="PANTHER" id="PTHR14299">
    <property type="entry name" value="PHORBOL-12-MYRISTATE-13-ACETATE-INDUCED PROTEIN 1"/>
    <property type="match status" value="1"/>
</dbReference>
<evidence type="ECO:0000313" key="2">
    <source>
        <dbReference type="Proteomes" id="UP000567872"/>
    </source>
</evidence>
<evidence type="ECO:0000313" key="1">
    <source>
        <dbReference type="EMBL" id="NXI61957.1"/>
    </source>
</evidence>
<protein>
    <submittedName>
        <fullName evidence="1">APR protein</fullName>
    </submittedName>
</protein>
<dbReference type="GO" id="GO:0001836">
    <property type="term" value="P:release of cytochrome c from mitochondria"/>
    <property type="evidence" value="ECO:0007669"/>
    <property type="project" value="InterPro"/>
</dbReference>
<dbReference type="GO" id="GO:0043065">
    <property type="term" value="P:positive regulation of apoptotic process"/>
    <property type="evidence" value="ECO:0007669"/>
    <property type="project" value="InterPro"/>
</dbReference>
<gene>
    <name evidence="1" type="primary">Pmaip1</name>
    <name evidence="1" type="ORF">ANSSEM_R15549</name>
</gene>
<keyword evidence="2" id="KW-1185">Reference proteome</keyword>
<dbReference type="OrthoDB" id="8793015at2759"/>
<accession>A0A7K9UM78</accession>
<proteinExistence type="predicted"/>
<dbReference type="AlphaFoldDB" id="A0A7K9UM78"/>
<name>A0A7K9UM78_ANSSE</name>
<comment type="caution">
    <text evidence="1">The sequence shown here is derived from an EMBL/GenBank/DDBJ whole genome shotgun (WGS) entry which is preliminary data.</text>
</comment>
<feature type="non-terminal residue" evidence="1">
    <location>
        <position position="1"/>
    </location>
</feature>
<reference evidence="1 2" key="1">
    <citation type="submission" date="2019-09" db="EMBL/GenBank/DDBJ databases">
        <title>Bird 10,000 Genomes (B10K) Project - Family phase.</title>
        <authorList>
            <person name="Zhang G."/>
        </authorList>
    </citation>
    <scope>NUCLEOTIDE SEQUENCE [LARGE SCALE GENOMIC DNA]</scope>
    <source>
        <strain evidence="1">B10K-DU-001-57</strain>
        <tissue evidence="1">Muscle</tissue>
    </source>
</reference>
<dbReference type="InterPro" id="IPR024140">
    <property type="entry name" value="Noxa"/>
</dbReference>
<dbReference type="Pfam" id="PF15150">
    <property type="entry name" value="PMAIP1"/>
    <property type="match status" value="1"/>
</dbReference>
<sequence>NAGTGTGLSAALCSAEREVVAECALELRRMGDKVDLRQKILNFIAKVFCPNT</sequence>